<keyword evidence="2" id="KW-1003">Cell membrane</keyword>
<evidence type="ECO:0000256" key="2">
    <source>
        <dbReference type="ARBA" id="ARBA00022475"/>
    </source>
</evidence>
<feature type="transmembrane region" description="Helical" evidence="6">
    <location>
        <begin position="21"/>
        <end position="42"/>
    </location>
</feature>
<keyword evidence="5 6" id="KW-0472">Membrane</keyword>
<feature type="domain" description="ABC3 transporter permease C-terminal" evidence="7">
    <location>
        <begin position="283"/>
        <end position="397"/>
    </location>
</feature>
<evidence type="ECO:0000259" key="7">
    <source>
        <dbReference type="Pfam" id="PF02687"/>
    </source>
</evidence>
<reference evidence="9" key="1">
    <citation type="submission" date="2023-05" db="EMBL/GenBank/DDBJ databases">
        <authorList>
            <person name="Zhang X."/>
        </authorList>
    </citation>
    <scope>NUCLEOTIDE SEQUENCE</scope>
    <source>
        <strain evidence="9">YF14B1</strain>
    </source>
</reference>
<evidence type="ECO:0000313" key="10">
    <source>
        <dbReference type="Proteomes" id="UP001241110"/>
    </source>
</evidence>
<dbReference type="EMBL" id="JASJOS010000024">
    <property type="protein sequence ID" value="MDJ1485861.1"/>
    <property type="molecule type" value="Genomic_DNA"/>
</dbReference>
<feature type="domain" description="MacB-like periplasmic core" evidence="8">
    <location>
        <begin position="516"/>
        <end position="628"/>
    </location>
</feature>
<dbReference type="Pfam" id="PF02687">
    <property type="entry name" value="FtsX"/>
    <property type="match status" value="2"/>
</dbReference>
<feature type="transmembrane region" description="Helical" evidence="6">
    <location>
        <begin position="752"/>
        <end position="777"/>
    </location>
</feature>
<feature type="transmembrane region" description="Helical" evidence="6">
    <location>
        <begin position="666"/>
        <end position="687"/>
    </location>
</feature>
<feature type="domain" description="MacB-like periplasmic core" evidence="8">
    <location>
        <begin position="20"/>
        <end position="238"/>
    </location>
</feature>
<feature type="transmembrane region" description="Helical" evidence="6">
    <location>
        <begin position="708"/>
        <end position="732"/>
    </location>
</feature>
<dbReference type="Pfam" id="PF12704">
    <property type="entry name" value="MacB_PCD"/>
    <property type="match status" value="2"/>
</dbReference>
<dbReference type="InterPro" id="IPR025857">
    <property type="entry name" value="MacB_PCD"/>
</dbReference>
<evidence type="ECO:0000256" key="4">
    <source>
        <dbReference type="ARBA" id="ARBA00022989"/>
    </source>
</evidence>
<dbReference type="GO" id="GO:0022857">
    <property type="term" value="F:transmembrane transporter activity"/>
    <property type="evidence" value="ECO:0007669"/>
    <property type="project" value="TreeGrafter"/>
</dbReference>
<dbReference type="PANTHER" id="PTHR30572">
    <property type="entry name" value="MEMBRANE COMPONENT OF TRANSPORTER-RELATED"/>
    <property type="match status" value="1"/>
</dbReference>
<dbReference type="RefSeq" id="WP_313988974.1">
    <property type="nucleotide sequence ID" value="NZ_JASJOS010000024.1"/>
</dbReference>
<name>A0AAE3QZ17_9BACT</name>
<proteinExistence type="predicted"/>
<keyword evidence="4 6" id="KW-1133">Transmembrane helix</keyword>
<evidence type="ECO:0000256" key="6">
    <source>
        <dbReference type="SAM" id="Phobius"/>
    </source>
</evidence>
<feature type="domain" description="ABC3 transporter permease C-terminal" evidence="7">
    <location>
        <begin position="668"/>
        <end position="779"/>
    </location>
</feature>
<accession>A0AAE3QZ17</accession>
<dbReference type="Proteomes" id="UP001241110">
    <property type="component" value="Unassembled WGS sequence"/>
</dbReference>
<organism evidence="9 10">
    <name type="scientific">Xanthocytophaga flava</name>
    <dbReference type="NCBI Taxonomy" id="3048013"/>
    <lineage>
        <taxon>Bacteria</taxon>
        <taxon>Pseudomonadati</taxon>
        <taxon>Bacteroidota</taxon>
        <taxon>Cytophagia</taxon>
        <taxon>Cytophagales</taxon>
        <taxon>Rhodocytophagaceae</taxon>
        <taxon>Xanthocytophaga</taxon>
    </lineage>
</organism>
<evidence type="ECO:0000259" key="8">
    <source>
        <dbReference type="Pfam" id="PF12704"/>
    </source>
</evidence>
<feature type="transmembrane region" description="Helical" evidence="6">
    <location>
        <begin position="415"/>
        <end position="438"/>
    </location>
</feature>
<protein>
    <submittedName>
        <fullName evidence="9">ABC transporter permease</fullName>
    </submittedName>
</protein>
<comment type="subcellular location">
    <subcellularLocation>
        <location evidence="1">Cell membrane</location>
        <topology evidence="1">Multi-pass membrane protein</topology>
    </subcellularLocation>
</comment>
<feature type="transmembrane region" description="Helical" evidence="6">
    <location>
        <begin position="277"/>
        <end position="308"/>
    </location>
</feature>
<dbReference type="InterPro" id="IPR050250">
    <property type="entry name" value="Macrolide_Exporter_MacB"/>
</dbReference>
<comment type="caution">
    <text evidence="9">The sequence shown here is derived from an EMBL/GenBank/DDBJ whole genome shotgun (WGS) entry which is preliminary data.</text>
</comment>
<evidence type="ECO:0000256" key="1">
    <source>
        <dbReference type="ARBA" id="ARBA00004651"/>
    </source>
</evidence>
<evidence type="ECO:0000256" key="3">
    <source>
        <dbReference type="ARBA" id="ARBA00022692"/>
    </source>
</evidence>
<feature type="transmembrane region" description="Helical" evidence="6">
    <location>
        <begin position="328"/>
        <end position="351"/>
    </location>
</feature>
<keyword evidence="3 6" id="KW-0812">Transmembrane</keyword>
<dbReference type="PANTHER" id="PTHR30572:SF18">
    <property type="entry name" value="ABC-TYPE MACROLIDE FAMILY EXPORT SYSTEM PERMEASE COMPONENT 2"/>
    <property type="match status" value="1"/>
</dbReference>
<dbReference type="InterPro" id="IPR003838">
    <property type="entry name" value="ABC3_permease_C"/>
</dbReference>
<gene>
    <name evidence="9" type="ORF">QNI16_35595</name>
</gene>
<dbReference type="GO" id="GO:0005886">
    <property type="term" value="C:plasma membrane"/>
    <property type="evidence" value="ECO:0007669"/>
    <property type="project" value="UniProtKB-SubCell"/>
</dbReference>
<feature type="transmembrane region" description="Helical" evidence="6">
    <location>
        <begin position="371"/>
        <end position="394"/>
    </location>
</feature>
<evidence type="ECO:0000256" key="5">
    <source>
        <dbReference type="ARBA" id="ARBA00023136"/>
    </source>
</evidence>
<sequence>MISSYLLVTWRNLIRNKVLSAIKIVGLGIGIALSLLIFLWVADEWQYDAFHTEGDLLYRVLLTQRYDDGQVSTDDQTPSLLAQALKKEFPEIEHAVTVTTEEKLLFQVGKITDKELGEYADEEFFAMFDFPLMQGNKRTVLSSPDQVVISQRLAHKYFRDQNPIGQIIRIDKNILCKVSGVFRDIPDNSSLKFDFLLPFKALAIQYKWVHDWNAIGPRTFLKLHKTADVQKLNSKIESYLKDRQTEYQSTLSLQAYEDMYLHSRFANGKQTGGRIEYVWLFSIVAIFVLVIAAINFMNLTVAGAVTRFKEVSIRKINGASQGMIAGQFLVETLLITVLACLFAVLLIAMILPAFNDISGKHIQITAHNFQFVGVVFFLFVLLIGISGLYPSLFLSSVKPVSVFKRTFTFRPGSLWFGKGLVVFQFSLSGLLILGTLIIHQQMEYIQDRNLGFNKENLIYKELDGRLVQNYNAFKNELNQRSSIQSITVCNQPPMQVGGTITSVEWPGKKPDEKIAFSYWGVGYGFVKTMNLQLQEGRDFSDQLATDSVNVLLNEEAVRRMGLQNPVGQPITLHRSFVAKGRIIGIVKDFHLTSLHTAIDPLIIYLDTMPEGYILVKTLPGKTRQAIADMEKAHKKYNPDFPFDYDFVNTAYTRLYKSEEVISVLSLYFAFFAIFISSIGLLGLTILTTTQRTKEVGIRKVLGASVSQITLLLSSDFLKLVLLANGIALPVGWYAMNQWLHNFAYRADVSWQVFMWTLILALGIAFLTISFQTLRAALQNPVKSLRTE</sequence>
<dbReference type="AlphaFoldDB" id="A0AAE3QZ17"/>
<evidence type="ECO:0000313" key="9">
    <source>
        <dbReference type="EMBL" id="MDJ1485861.1"/>
    </source>
</evidence>